<evidence type="ECO:0000256" key="2">
    <source>
        <dbReference type="RuleBase" id="RU003707"/>
    </source>
</evidence>
<dbReference type="Proteomes" id="UP001166052">
    <property type="component" value="Unassembled WGS sequence"/>
</dbReference>
<organism evidence="4 5">
    <name type="scientific">Polypterus senegalus</name>
    <name type="common">Senegal bichir</name>
    <dbReference type="NCBI Taxonomy" id="55291"/>
    <lineage>
        <taxon>Eukaryota</taxon>
        <taxon>Metazoa</taxon>
        <taxon>Chordata</taxon>
        <taxon>Craniata</taxon>
        <taxon>Vertebrata</taxon>
        <taxon>Euteleostomi</taxon>
        <taxon>Actinopterygii</taxon>
        <taxon>Polypteriformes</taxon>
        <taxon>Polypteridae</taxon>
        <taxon>Polypterus</taxon>
    </lineage>
</organism>
<dbReference type="Pfam" id="PF00378">
    <property type="entry name" value="ECH_1"/>
    <property type="match status" value="2"/>
</dbReference>
<comment type="caution">
    <text evidence="4">The sequence shown here is derived from an EMBL/GenBank/DDBJ whole genome shotgun (WGS) entry which is preliminary data.</text>
</comment>
<dbReference type="InterPro" id="IPR001753">
    <property type="entry name" value="Enoyl-CoA_hydra/iso"/>
</dbReference>
<dbReference type="Gene3D" id="1.10.287.2460">
    <property type="match status" value="1"/>
</dbReference>
<feature type="region of interest" description="Disordered" evidence="3">
    <location>
        <begin position="164"/>
        <end position="191"/>
    </location>
</feature>
<dbReference type="InterPro" id="IPR018376">
    <property type="entry name" value="Enoyl-CoA_hyd/isom_CS"/>
</dbReference>
<dbReference type="EMBL" id="JAAWVN010026851">
    <property type="protein sequence ID" value="MBN3294493.1"/>
    <property type="molecule type" value="Genomic_DNA"/>
</dbReference>
<feature type="non-terminal residue" evidence="4">
    <location>
        <position position="1"/>
    </location>
</feature>
<evidence type="ECO:0000313" key="5">
    <source>
        <dbReference type="Proteomes" id="UP001166052"/>
    </source>
</evidence>
<proteinExistence type="inferred from homology"/>
<comment type="similarity">
    <text evidence="1 2">Belongs to the enoyl-CoA hydratase/isomerase family.</text>
</comment>
<dbReference type="Gene3D" id="3.90.226.10">
    <property type="entry name" value="2-enoyl-CoA Hydratase, Chain A, domain 1"/>
    <property type="match status" value="2"/>
</dbReference>
<gene>
    <name evidence="4" type="primary">Echs1_1</name>
    <name evidence="4" type="ORF">GTO92_0012506</name>
</gene>
<name>A0ABS2Z9B3_POLSE</name>
<evidence type="ECO:0000256" key="3">
    <source>
        <dbReference type="SAM" id="MobiDB-lite"/>
    </source>
</evidence>
<dbReference type="PANTHER" id="PTHR43802">
    <property type="entry name" value="ENOYL-COA HYDRATASE"/>
    <property type="match status" value="1"/>
</dbReference>
<dbReference type="PROSITE" id="PS00166">
    <property type="entry name" value="ENOYL_COA_HYDRATASE"/>
    <property type="match status" value="1"/>
</dbReference>
<evidence type="ECO:0000256" key="1">
    <source>
        <dbReference type="ARBA" id="ARBA00005254"/>
    </source>
</evidence>
<evidence type="ECO:0000313" key="4">
    <source>
        <dbReference type="EMBL" id="MBN3294493.1"/>
    </source>
</evidence>
<feature type="non-terminal residue" evidence="4">
    <location>
        <position position="413"/>
    </location>
</feature>
<dbReference type="SUPFAM" id="SSF52096">
    <property type="entry name" value="ClpP/crotonase"/>
    <property type="match status" value="2"/>
</dbReference>
<protein>
    <submittedName>
        <fullName evidence="4">ECHM protein</fullName>
    </submittedName>
</protein>
<sequence>MSLSRLGPLGLTVTCTVRGFGSARFFDTSKSAAAAAVSGRAFHASVWKLKQRAPGPSVLVERHGSICSIGINRPEARNAVNLETGRQLVEAFKTFEGDSSLTAAVFHGIGGHFCAGFDLKELCHQREALDVEQDVTKGPGPMLGGPNHYRITEVKAMTEKVVECGGGPAEPPKNHRKQRMEPGTLQDQNNTRKRHQFCSDFTFLDLHSHLCPVRCLPYLHIPSLKAAPPPPYASWSDLANPGPSRMQFTKPVIAAVSGYAVAGGLELSLLADLRVMEESAITGVFCRRFGVPLIDGGTVRLPQLIGLSRALDLILTGRPVGAQEALHFGIANRVVPDGKGLECALDLAERISCFPQECLRADRSSAYHSVFDAPSFTKAMQFEFDNAKHVLLSEAITGADKFSSGIGKGGKFF</sequence>
<dbReference type="CDD" id="cd06558">
    <property type="entry name" value="crotonase-like"/>
    <property type="match status" value="1"/>
</dbReference>
<reference evidence="4" key="1">
    <citation type="journal article" date="2021" name="Cell">
        <title>Tracing the genetic footprints of vertebrate landing in non-teleost ray-finned fishes.</title>
        <authorList>
            <person name="Bi X."/>
            <person name="Wang K."/>
            <person name="Yang L."/>
            <person name="Pan H."/>
            <person name="Jiang H."/>
            <person name="Wei Q."/>
            <person name="Fang M."/>
            <person name="Yu H."/>
            <person name="Zhu C."/>
            <person name="Cai Y."/>
            <person name="He Y."/>
            <person name="Gan X."/>
            <person name="Zeng H."/>
            <person name="Yu D."/>
            <person name="Zhu Y."/>
            <person name="Jiang H."/>
            <person name="Qiu Q."/>
            <person name="Yang H."/>
            <person name="Zhang Y.E."/>
            <person name="Wang W."/>
            <person name="Zhu M."/>
            <person name="He S."/>
            <person name="Zhang G."/>
        </authorList>
    </citation>
    <scope>NUCLEOTIDE SEQUENCE</scope>
    <source>
        <strain evidence="4">Bchr_001</strain>
    </source>
</reference>
<dbReference type="InterPro" id="IPR029045">
    <property type="entry name" value="ClpP/crotonase-like_dom_sf"/>
</dbReference>
<dbReference type="PANTHER" id="PTHR43802:SF1">
    <property type="entry name" value="IP11341P-RELATED"/>
    <property type="match status" value="1"/>
</dbReference>
<accession>A0ABS2Z9B3</accession>
<keyword evidence="5" id="KW-1185">Reference proteome</keyword>